<proteinExistence type="predicted"/>
<protein>
    <submittedName>
        <fullName evidence="2">PEP-CTERM-sorting domain protein</fullName>
    </submittedName>
</protein>
<sequence length="264" mass="28692">MKQIITALLLAAATLSTTAAAAPISLNGSLANGMLDQGSYKVAFINDTPLPEKYTFNSLSYSFSFKDDGELMKLTSTSDRDEGEYGKVKNGKSTRDVTVTNTHTYTGEQESAALWFGDFLLGSGSTQLFESSYTSPSSFQEIYDGQKCTKWFFFICKQSHSQYSDTTTTTTTVKKAYTGEFTISGTVTNQSIIDALLNDGQLTFKLKVLGDLMLTNSELLLDYTKVEEPTEEPGEVPEPSSVLLAGAGLAAIGFLRRRRTAAQA</sequence>
<dbReference type="Proteomes" id="UP000180246">
    <property type="component" value="Unassembled WGS sequence"/>
</dbReference>
<comment type="caution">
    <text evidence="2">The sequence shown here is derived from an EMBL/GenBank/DDBJ whole genome shotgun (WGS) entry which is preliminary data.</text>
</comment>
<dbReference type="AlphaFoldDB" id="A0A1S2NF09"/>
<organism evidence="2 3">
    <name type="scientific">Massilia timonae</name>
    <dbReference type="NCBI Taxonomy" id="47229"/>
    <lineage>
        <taxon>Bacteria</taxon>
        <taxon>Pseudomonadati</taxon>
        <taxon>Pseudomonadota</taxon>
        <taxon>Betaproteobacteria</taxon>
        <taxon>Burkholderiales</taxon>
        <taxon>Oxalobacteraceae</taxon>
        <taxon>Telluria group</taxon>
        <taxon>Massilia</taxon>
    </lineage>
</organism>
<dbReference type="EMBL" id="JRYB01000001">
    <property type="protein sequence ID" value="OIJ43274.1"/>
    <property type="molecule type" value="Genomic_DNA"/>
</dbReference>
<evidence type="ECO:0000313" key="2">
    <source>
        <dbReference type="EMBL" id="OIJ43274.1"/>
    </source>
</evidence>
<accession>A0A1S2NF09</accession>
<evidence type="ECO:0000313" key="3">
    <source>
        <dbReference type="Proteomes" id="UP000180246"/>
    </source>
</evidence>
<dbReference type="InterPro" id="IPR013424">
    <property type="entry name" value="Ice-binding_C"/>
</dbReference>
<dbReference type="Pfam" id="PF07589">
    <property type="entry name" value="PEP-CTERM"/>
    <property type="match status" value="1"/>
</dbReference>
<evidence type="ECO:0000259" key="1">
    <source>
        <dbReference type="Pfam" id="PF07589"/>
    </source>
</evidence>
<reference evidence="2 3" key="1">
    <citation type="submission" date="2014-10" db="EMBL/GenBank/DDBJ databases">
        <authorList>
            <person name="Seo M.-J."/>
            <person name="Seok Y.J."/>
            <person name="Cha I.-T."/>
        </authorList>
    </citation>
    <scope>NUCLEOTIDE SEQUENCE [LARGE SCALE GENOMIC DNA]</scope>
    <source>
        <strain evidence="2 3">NEU</strain>
    </source>
</reference>
<name>A0A1S2NF09_9BURK</name>
<dbReference type="NCBIfam" id="TIGR02595">
    <property type="entry name" value="PEP_CTERM"/>
    <property type="match status" value="1"/>
</dbReference>
<gene>
    <name evidence="2" type="ORF">LO55_698</name>
</gene>
<dbReference type="RefSeq" id="WP_005667833.1">
    <property type="nucleotide sequence ID" value="NZ_DAMAFS010000023.1"/>
</dbReference>
<feature type="domain" description="Ice-binding protein C-terminal" evidence="1">
    <location>
        <begin position="236"/>
        <end position="259"/>
    </location>
</feature>